<dbReference type="PANTHER" id="PTHR32208">
    <property type="entry name" value="SECRETED PROTEIN-RELATED"/>
    <property type="match status" value="1"/>
</dbReference>
<accession>A0A6A6CWJ8</accession>
<feature type="domain" description="Glyoxal oxidase N-terminal" evidence="2">
    <location>
        <begin position="284"/>
        <end position="382"/>
    </location>
</feature>
<dbReference type="GeneID" id="54569018"/>
<dbReference type="InterPro" id="IPR011043">
    <property type="entry name" value="Gal_Oxase/kelch_b-propeller"/>
</dbReference>
<dbReference type="SUPFAM" id="SSF50965">
    <property type="entry name" value="Galactose oxidase, central domain"/>
    <property type="match status" value="1"/>
</dbReference>
<dbReference type="InterPro" id="IPR015202">
    <property type="entry name" value="GO-like_E_set"/>
</dbReference>
<evidence type="ECO:0000259" key="2">
    <source>
        <dbReference type="Pfam" id="PF07250"/>
    </source>
</evidence>
<dbReference type="Pfam" id="PF07250">
    <property type="entry name" value="Glyoxal_oxid_N"/>
    <property type="match status" value="1"/>
</dbReference>
<gene>
    <name evidence="4" type="ORF">M409DRAFT_63747</name>
</gene>
<dbReference type="SUPFAM" id="SSF81296">
    <property type="entry name" value="E set domains"/>
    <property type="match status" value="1"/>
</dbReference>
<dbReference type="Pfam" id="PF01344">
    <property type="entry name" value="Kelch_1"/>
    <property type="match status" value="1"/>
</dbReference>
<name>A0A6A6CWJ8_ZASCE</name>
<dbReference type="InterPro" id="IPR006652">
    <property type="entry name" value="Kelch_1"/>
</dbReference>
<keyword evidence="1" id="KW-0732">Signal</keyword>
<dbReference type="AlphaFoldDB" id="A0A6A6CWJ8"/>
<dbReference type="Pfam" id="PF09118">
    <property type="entry name" value="GO-like_E_set"/>
    <property type="match status" value="1"/>
</dbReference>
<dbReference type="EMBL" id="ML993583">
    <property type="protein sequence ID" value="KAF2171504.1"/>
    <property type="molecule type" value="Genomic_DNA"/>
</dbReference>
<feature type="domain" description="Galactose oxidase-like Early set" evidence="3">
    <location>
        <begin position="423"/>
        <end position="524"/>
    </location>
</feature>
<dbReference type="OrthoDB" id="2019572at2759"/>
<dbReference type="InterPro" id="IPR013783">
    <property type="entry name" value="Ig-like_fold"/>
</dbReference>
<evidence type="ECO:0000313" key="5">
    <source>
        <dbReference type="Proteomes" id="UP000799537"/>
    </source>
</evidence>
<dbReference type="InterPro" id="IPR009880">
    <property type="entry name" value="Glyoxal_oxidase_N"/>
</dbReference>
<evidence type="ECO:0000313" key="4">
    <source>
        <dbReference type="EMBL" id="KAF2171504.1"/>
    </source>
</evidence>
<dbReference type="SMART" id="SM00612">
    <property type="entry name" value="Kelch"/>
    <property type="match status" value="2"/>
</dbReference>
<dbReference type="InterPro" id="IPR037293">
    <property type="entry name" value="Gal_Oxidase_central_sf"/>
</dbReference>
<dbReference type="CDD" id="cd02851">
    <property type="entry name" value="E_set_GO_C"/>
    <property type="match status" value="1"/>
</dbReference>
<protein>
    <submittedName>
        <fullName evidence="4">Copper radical oxidase</fullName>
    </submittedName>
</protein>
<sequence length="526" mass="56043">MLQCDSAKDCTKAVYDVANKVCYLKGADAPWPFNAGYQSIRLLNGTASQTGNLGKWAPAVNFPVVPVGAFMVPEQPVSNRILAFSSWGPYEFSGPTGITQFTDYNYKTGAVSQRTVTETKYDMFCPGMSFLSNGSMVVTGGENAEAVNMKIARGYQSSTTLSDGRIFTIGGSFTGGIGGQDAVLKVGEVYDPAKNTWTLLNGCDRTDNHAWLYGWKDGSVFQAGPSKTMHWYGTKNGGSVQLAGTRDGDNDAMCGINVMFDAVAGKILSAGGSQSYTNSDAFIKAHLITIGQPNQAATVEKLPDMNFPRGFANTVVLPNGQVVVLGGQAESLVFTDIQSIYAAELWDPTTKQFTILAPASVPRNYHSVALILSDGTVWSAGGGLCPVGQGESTAFCDQTLNHFDGQILSPPYLFNADGSSATRPTINSLHSATDANGYTTRVGGTLSVDMTESGKTTFSLVRLGSSTHSINTDQRQVPLANVTRNGARFTIKLRADSGVLLPGYYYLFAMNEAGTPSIARMIRVTV</sequence>
<reference evidence="4" key="1">
    <citation type="journal article" date="2020" name="Stud. Mycol.">
        <title>101 Dothideomycetes genomes: a test case for predicting lifestyles and emergence of pathogens.</title>
        <authorList>
            <person name="Haridas S."/>
            <person name="Albert R."/>
            <person name="Binder M."/>
            <person name="Bloem J."/>
            <person name="Labutti K."/>
            <person name="Salamov A."/>
            <person name="Andreopoulos B."/>
            <person name="Baker S."/>
            <person name="Barry K."/>
            <person name="Bills G."/>
            <person name="Bluhm B."/>
            <person name="Cannon C."/>
            <person name="Castanera R."/>
            <person name="Culley D."/>
            <person name="Daum C."/>
            <person name="Ezra D."/>
            <person name="Gonzalez J."/>
            <person name="Henrissat B."/>
            <person name="Kuo A."/>
            <person name="Liang C."/>
            <person name="Lipzen A."/>
            <person name="Lutzoni F."/>
            <person name="Magnuson J."/>
            <person name="Mondo S."/>
            <person name="Nolan M."/>
            <person name="Ohm R."/>
            <person name="Pangilinan J."/>
            <person name="Park H.-J."/>
            <person name="Ramirez L."/>
            <person name="Alfaro M."/>
            <person name="Sun H."/>
            <person name="Tritt A."/>
            <person name="Yoshinaga Y."/>
            <person name="Zwiers L.-H."/>
            <person name="Turgeon B."/>
            <person name="Goodwin S."/>
            <person name="Spatafora J."/>
            <person name="Crous P."/>
            <person name="Grigoriev I."/>
        </authorList>
    </citation>
    <scope>NUCLEOTIDE SEQUENCE</scope>
    <source>
        <strain evidence="4">ATCC 36951</strain>
    </source>
</reference>
<dbReference type="Gene3D" id="2.60.40.10">
    <property type="entry name" value="Immunoglobulins"/>
    <property type="match status" value="1"/>
</dbReference>
<dbReference type="Proteomes" id="UP000799537">
    <property type="component" value="Unassembled WGS sequence"/>
</dbReference>
<evidence type="ECO:0000259" key="3">
    <source>
        <dbReference type="Pfam" id="PF09118"/>
    </source>
</evidence>
<dbReference type="InterPro" id="IPR014756">
    <property type="entry name" value="Ig_E-set"/>
</dbReference>
<proteinExistence type="predicted"/>
<dbReference type="Gene3D" id="2.130.10.80">
    <property type="entry name" value="Galactose oxidase/kelch, beta-propeller"/>
    <property type="match status" value="1"/>
</dbReference>
<keyword evidence="5" id="KW-1185">Reference proteome</keyword>
<organism evidence="4 5">
    <name type="scientific">Zasmidium cellare ATCC 36951</name>
    <dbReference type="NCBI Taxonomy" id="1080233"/>
    <lineage>
        <taxon>Eukaryota</taxon>
        <taxon>Fungi</taxon>
        <taxon>Dikarya</taxon>
        <taxon>Ascomycota</taxon>
        <taxon>Pezizomycotina</taxon>
        <taxon>Dothideomycetes</taxon>
        <taxon>Dothideomycetidae</taxon>
        <taxon>Mycosphaerellales</taxon>
        <taxon>Mycosphaerellaceae</taxon>
        <taxon>Zasmidium</taxon>
    </lineage>
</organism>
<dbReference type="PANTHER" id="PTHR32208:SF56">
    <property type="entry name" value="GALACTOSE OXIDASE-RELATED"/>
    <property type="match status" value="1"/>
</dbReference>
<evidence type="ECO:0000256" key="1">
    <source>
        <dbReference type="ARBA" id="ARBA00022729"/>
    </source>
</evidence>
<dbReference type="RefSeq" id="XP_033672393.1">
    <property type="nucleotide sequence ID" value="XM_033815746.1"/>
</dbReference>